<dbReference type="InterPro" id="IPR020904">
    <property type="entry name" value="Sc_DH/Rdtase_CS"/>
</dbReference>
<reference evidence="4" key="2">
    <citation type="submission" date="2023-06" db="EMBL/GenBank/DDBJ databases">
        <authorList>
            <person name="Lucena T."/>
            <person name="Sun Q."/>
        </authorList>
    </citation>
    <scope>NUCLEOTIDE SEQUENCE</scope>
    <source>
        <strain evidence="4">CECT 8869</strain>
    </source>
</reference>
<name>A0ABT8RK50_9FLAO</name>
<evidence type="ECO:0000256" key="3">
    <source>
        <dbReference type="RuleBase" id="RU000363"/>
    </source>
</evidence>
<dbReference type="PRINTS" id="PR00081">
    <property type="entry name" value="GDHRDH"/>
</dbReference>
<evidence type="ECO:0000313" key="4">
    <source>
        <dbReference type="EMBL" id="MDO1511343.1"/>
    </source>
</evidence>
<accession>A0ABT8RK50</accession>
<dbReference type="SUPFAM" id="SSF51735">
    <property type="entry name" value="NAD(P)-binding Rossmann-fold domains"/>
    <property type="match status" value="1"/>
</dbReference>
<protein>
    <submittedName>
        <fullName evidence="4">SDR family oxidoreductase</fullName>
    </submittedName>
</protein>
<sequence length="270" mass="29879">MQTFHNKIALVTGGASGIGEIMVRLLLERGATVIIWDIDDSAFTRLQSTYGTLGSLVLMKVDVTDIQSIHATAKNVLNDFNGVDFLINNAGIIVGKYLSEHTVEDIDRTMQINANAPIHVTHAFINSMMERNTGHICNIASSGGLLSNPKMSVYVASKWSLIGFSESVRLEMEQLNKNIKVTTVMPYYIATGMFKGVRSKIPILKPEATAVTIITAIEKNKKMVTIPGYMYRLIRFAQAVLPITTFDWLTGKVLGVYHTMDHFTGRPPKE</sequence>
<dbReference type="PRINTS" id="PR00080">
    <property type="entry name" value="SDRFAMILY"/>
</dbReference>
<dbReference type="Pfam" id="PF00106">
    <property type="entry name" value="adh_short"/>
    <property type="match status" value="1"/>
</dbReference>
<evidence type="ECO:0000256" key="1">
    <source>
        <dbReference type="ARBA" id="ARBA00006484"/>
    </source>
</evidence>
<dbReference type="Proteomes" id="UP001168579">
    <property type="component" value="Unassembled WGS sequence"/>
</dbReference>
<dbReference type="RefSeq" id="WP_304434538.1">
    <property type="nucleotide sequence ID" value="NZ_JAUKUC010000001.1"/>
</dbReference>
<dbReference type="PANTHER" id="PTHR24322:SF736">
    <property type="entry name" value="RETINOL DEHYDROGENASE 10"/>
    <property type="match status" value="1"/>
</dbReference>
<organism evidence="4 5">
    <name type="scientific">Maribacter confluentis</name>
    <dbReference type="NCBI Taxonomy" id="1656093"/>
    <lineage>
        <taxon>Bacteria</taxon>
        <taxon>Pseudomonadati</taxon>
        <taxon>Bacteroidota</taxon>
        <taxon>Flavobacteriia</taxon>
        <taxon>Flavobacteriales</taxon>
        <taxon>Flavobacteriaceae</taxon>
        <taxon>Maribacter</taxon>
    </lineage>
</organism>
<evidence type="ECO:0000313" key="5">
    <source>
        <dbReference type="Proteomes" id="UP001168579"/>
    </source>
</evidence>
<keyword evidence="2" id="KW-0560">Oxidoreductase</keyword>
<dbReference type="InterPro" id="IPR036291">
    <property type="entry name" value="NAD(P)-bd_dom_sf"/>
</dbReference>
<comment type="caution">
    <text evidence="4">The sequence shown here is derived from an EMBL/GenBank/DDBJ whole genome shotgun (WGS) entry which is preliminary data.</text>
</comment>
<dbReference type="Gene3D" id="3.40.50.720">
    <property type="entry name" value="NAD(P)-binding Rossmann-like Domain"/>
    <property type="match status" value="1"/>
</dbReference>
<reference evidence="4" key="1">
    <citation type="journal article" date="2014" name="Int. J. Syst. Evol. Microbiol.">
        <title>Complete genome of a new Firmicutes species belonging to the dominant human colonic microbiota ('Ruminococcus bicirculans') reveals two chromosomes and a selective capacity to utilize plant glucans.</title>
        <authorList>
            <consortium name="NISC Comparative Sequencing Program"/>
            <person name="Wegmann U."/>
            <person name="Louis P."/>
            <person name="Goesmann A."/>
            <person name="Henrissat B."/>
            <person name="Duncan S.H."/>
            <person name="Flint H.J."/>
        </authorList>
    </citation>
    <scope>NUCLEOTIDE SEQUENCE</scope>
    <source>
        <strain evidence="4">CECT 8869</strain>
    </source>
</reference>
<dbReference type="PROSITE" id="PS00061">
    <property type="entry name" value="ADH_SHORT"/>
    <property type="match status" value="1"/>
</dbReference>
<evidence type="ECO:0000256" key="2">
    <source>
        <dbReference type="ARBA" id="ARBA00023002"/>
    </source>
</evidence>
<gene>
    <name evidence="4" type="ORF">Q2T41_01525</name>
</gene>
<keyword evidence="5" id="KW-1185">Reference proteome</keyword>
<proteinExistence type="inferred from homology"/>
<dbReference type="CDD" id="cd05339">
    <property type="entry name" value="17beta-HSDXI-like_SDR_c"/>
    <property type="match status" value="1"/>
</dbReference>
<dbReference type="EMBL" id="JAUKUC010000001">
    <property type="protein sequence ID" value="MDO1511343.1"/>
    <property type="molecule type" value="Genomic_DNA"/>
</dbReference>
<dbReference type="PANTHER" id="PTHR24322">
    <property type="entry name" value="PKSB"/>
    <property type="match status" value="1"/>
</dbReference>
<dbReference type="InterPro" id="IPR002347">
    <property type="entry name" value="SDR_fam"/>
</dbReference>
<comment type="similarity">
    <text evidence="1 3">Belongs to the short-chain dehydrogenases/reductases (SDR) family.</text>
</comment>